<dbReference type="SUPFAM" id="SSF48008">
    <property type="entry name" value="GntR ligand-binding domain-like"/>
    <property type="match status" value="1"/>
</dbReference>
<dbReference type="SUPFAM" id="SSF46785">
    <property type="entry name" value="Winged helix' DNA-binding domain"/>
    <property type="match status" value="1"/>
</dbReference>
<sequence>MTPSSSSPTPRVTAAPNMATQVMNHVRDCIHDGTMSTGNWYSVYQLSEELGISRSPVRDGLLRLEEAGLIEFVRNRGFRIVESQPSDVADIFDLRLSIEPNAAARAARDRSADELAHMKDIIAAMKASCTDGDENVFFTWDQELHDAILAAGHARRGRDILSKLRTHTRLLSDSTVRRYRSLEQVHSEHLPIIEAIAVRDSEAAHTAMTEHITATGRLLLEQAVSKKHPEYSEDELSTAIEEIWQQQVAQF</sequence>
<evidence type="ECO:0000256" key="2">
    <source>
        <dbReference type="ARBA" id="ARBA00023125"/>
    </source>
</evidence>
<dbReference type="GO" id="GO:0003677">
    <property type="term" value="F:DNA binding"/>
    <property type="evidence" value="ECO:0007669"/>
    <property type="project" value="UniProtKB-KW"/>
</dbReference>
<dbReference type="PANTHER" id="PTHR43537:SF24">
    <property type="entry name" value="GLUCONATE OPERON TRANSCRIPTIONAL REPRESSOR"/>
    <property type="match status" value="1"/>
</dbReference>
<dbReference type="PROSITE" id="PS50949">
    <property type="entry name" value="HTH_GNTR"/>
    <property type="match status" value="1"/>
</dbReference>
<dbReference type="InterPro" id="IPR011711">
    <property type="entry name" value="GntR_C"/>
</dbReference>
<evidence type="ECO:0000259" key="4">
    <source>
        <dbReference type="PROSITE" id="PS50949"/>
    </source>
</evidence>
<evidence type="ECO:0000256" key="3">
    <source>
        <dbReference type="ARBA" id="ARBA00023163"/>
    </source>
</evidence>
<feature type="domain" description="HTH gntR-type" evidence="4">
    <location>
        <begin position="16"/>
        <end position="83"/>
    </location>
</feature>
<dbReference type="InterPro" id="IPR036390">
    <property type="entry name" value="WH_DNA-bd_sf"/>
</dbReference>
<evidence type="ECO:0000313" key="5">
    <source>
        <dbReference type="EMBL" id="TQE43549.1"/>
    </source>
</evidence>
<dbReference type="SMART" id="SM00345">
    <property type="entry name" value="HTH_GNTR"/>
    <property type="match status" value="1"/>
</dbReference>
<dbReference type="Proteomes" id="UP000318080">
    <property type="component" value="Unassembled WGS sequence"/>
</dbReference>
<evidence type="ECO:0000256" key="1">
    <source>
        <dbReference type="ARBA" id="ARBA00023015"/>
    </source>
</evidence>
<reference evidence="5 6" key="1">
    <citation type="submission" date="2019-06" db="EMBL/GenBank/DDBJ databases">
        <title>Draft genome of C. phoceense Strain 272.</title>
        <authorList>
            <person name="Pacheco L.G.C."/>
            <person name="Barberis C.M."/>
            <person name="Almuzara M.N."/>
            <person name="Traglia G.M."/>
            <person name="Santos C.S."/>
            <person name="Rocha D.J.P.G."/>
            <person name="Aguiar E.R.G.R."/>
            <person name="Vay C.A."/>
        </authorList>
    </citation>
    <scope>NUCLEOTIDE SEQUENCE [LARGE SCALE GENOMIC DNA]</scope>
    <source>
        <strain evidence="5 6">272</strain>
    </source>
</reference>
<dbReference type="Pfam" id="PF00392">
    <property type="entry name" value="GntR"/>
    <property type="match status" value="1"/>
</dbReference>
<keyword evidence="3" id="KW-0804">Transcription</keyword>
<evidence type="ECO:0000313" key="6">
    <source>
        <dbReference type="Proteomes" id="UP000318080"/>
    </source>
</evidence>
<keyword evidence="1" id="KW-0805">Transcription regulation</keyword>
<keyword evidence="2" id="KW-0238">DNA-binding</keyword>
<dbReference type="Gene3D" id="1.20.120.530">
    <property type="entry name" value="GntR ligand-binding domain-like"/>
    <property type="match status" value="1"/>
</dbReference>
<proteinExistence type="predicted"/>
<dbReference type="PANTHER" id="PTHR43537">
    <property type="entry name" value="TRANSCRIPTIONAL REGULATOR, GNTR FAMILY"/>
    <property type="match status" value="1"/>
</dbReference>
<dbReference type="EMBL" id="VHIR01000007">
    <property type="protein sequence ID" value="TQE43549.1"/>
    <property type="molecule type" value="Genomic_DNA"/>
</dbReference>
<dbReference type="Pfam" id="PF07729">
    <property type="entry name" value="FCD"/>
    <property type="match status" value="1"/>
</dbReference>
<organism evidence="5 6">
    <name type="scientific">Corynebacterium phoceense</name>
    <dbReference type="NCBI Taxonomy" id="1686286"/>
    <lineage>
        <taxon>Bacteria</taxon>
        <taxon>Bacillati</taxon>
        <taxon>Actinomycetota</taxon>
        <taxon>Actinomycetes</taxon>
        <taxon>Mycobacteriales</taxon>
        <taxon>Corynebacteriaceae</taxon>
        <taxon>Corynebacterium</taxon>
    </lineage>
</organism>
<dbReference type="Gene3D" id="1.10.10.10">
    <property type="entry name" value="Winged helix-like DNA-binding domain superfamily/Winged helix DNA-binding domain"/>
    <property type="match status" value="1"/>
</dbReference>
<dbReference type="GO" id="GO:0003700">
    <property type="term" value="F:DNA-binding transcription factor activity"/>
    <property type="evidence" value="ECO:0007669"/>
    <property type="project" value="InterPro"/>
</dbReference>
<name>A0A540R730_9CORY</name>
<dbReference type="RefSeq" id="WP_066491673.1">
    <property type="nucleotide sequence ID" value="NZ_JADPQA010000011.1"/>
</dbReference>
<dbReference type="InterPro" id="IPR008920">
    <property type="entry name" value="TF_FadR/GntR_C"/>
</dbReference>
<dbReference type="STRING" id="1686286.GCA_900092335_02585"/>
<dbReference type="AlphaFoldDB" id="A0A540R730"/>
<comment type="caution">
    <text evidence="5">The sequence shown here is derived from an EMBL/GenBank/DDBJ whole genome shotgun (WGS) entry which is preliminary data.</text>
</comment>
<dbReference type="InterPro" id="IPR000524">
    <property type="entry name" value="Tscrpt_reg_HTH_GntR"/>
</dbReference>
<accession>A0A540R730</accession>
<protein>
    <submittedName>
        <fullName evidence="5">GntR family transcriptional regulator</fullName>
    </submittedName>
</protein>
<dbReference type="InterPro" id="IPR036388">
    <property type="entry name" value="WH-like_DNA-bd_sf"/>
</dbReference>
<gene>
    <name evidence="5" type="ORF">EJK80_05950</name>
</gene>
<keyword evidence="6" id="KW-1185">Reference proteome</keyword>
<dbReference type="SMART" id="SM00895">
    <property type="entry name" value="FCD"/>
    <property type="match status" value="1"/>
</dbReference>